<evidence type="ECO:0000256" key="9">
    <source>
        <dbReference type="ARBA" id="ARBA00047597"/>
    </source>
</evidence>
<gene>
    <name evidence="13" type="ORF">FNK824_LOCUS3364</name>
    <name evidence="12" type="ORF">OTI717_LOCUS5039</name>
    <name evidence="11" type="ORF">RFH988_LOCUS18039</name>
</gene>
<name>A0A818N548_9BILA</name>
<dbReference type="SUPFAM" id="SSF56399">
    <property type="entry name" value="ADP-ribosylation"/>
    <property type="match status" value="1"/>
</dbReference>
<keyword evidence="8" id="KW-0843">Virulence</keyword>
<dbReference type="Pfam" id="PF01129">
    <property type="entry name" value="ART"/>
    <property type="match status" value="1"/>
</dbReference>
<keyword evidence="5 10" id="KW-0328">Glycosyltransferase</keyword>
<dbReference type="InterPro" id="IPR000768">
    <property type="entry name" value="ART"/>
</dbReference>
<keyword evidence="10" id="KW-0520">NAD</keyword>
<evidence type="ECO:0000313" key="14">
    <source>
        <dbReference type="Proteomes" id="UP000663874"/>
    </source>
</evidence>
<dbReference type="PROSITE" id="PS51996">
    <property type="entry name" value="TR_MART"/>
    <property type="match status" value="1"/>
</dbReference>
<evidence type="ECO:0000313" key="13">
    <source>
        <dbReference type="EMBL" id="CAF3599941.1"/>
    </source>
</evidence>
<dbReference type="GO" id="GO:0016779">
    <property type="term" value="F:nucleotidyltransferase activity"/>
    <property type="evidence" value="ECO:0007669"/>
    <property type="project" value="UniProtKB-KW"/>
</dbReference>
<comment type="similarity">
    <text evidence="2 10">Belongs to the Arg-specific ADP-ribosyltransferase family.</text>
</comment>
<evidence type="ECO:0000256" key="10">
    <source>
        <dbReference type="RuleBase" id="RU361228"/>
    </source>
</evidence>
<evidence type="ECO:0000256" key="4">
    <source>
        <dbReference type="ARBA" id="ARBA00022656"/>
    </source>
</evidence>
<reference evidence="13" key="1">
    <citation type="submission" date="2021-02" db="EMBL/GenBank/DDBJ databases">
        <authorList>
            <person name="Nowell W R."/>
        </authorList>
    </citation>
    <scope>NUCLEOTIDE SEQUENCE</scope>
</reference>
<dbReference type="EC" id="2.4.2.31" evidence="10"/>
<dbReference type="GO" id="GO:0003950">
    <property type="term" value="F:NAD+ poly-ADP-ribosyltransferase activity"/>
    <property type="evidence" value="ECO:0007669"/>
    <property type="project" value="TreeGrafter"/>
</dbReference>
<proteinExistence type="inferred from homology"/>
<comment type="subcellular location">
    <subcellularLocation>
        <location evidence="1">Secreted</location>
    </subcellularLocation>
</comment>
<evidence type="ECO:0000256" key="7">
    <source>
        <dbReference type="ARBA" id="ARBA00022695"/>
    </source>
</evidence>
<evidence type="ECO:0000256" key="3">
    <source>
        <dbReference type="ARBA" id="ARBA00022525"/>
    </source>
</evidence>
<evidence type="ECO:0000313" key="12">
    <source>
        <dbReference type="EMBL" id="CAF3565717.1"/>
    </source>
</evidence>
<evidence type="ECO:0000313" key="11">
    <source>
        <dbReference type="EMBL" id="CAF1076248.1"/>
    </source>
</evidence>
<dbReference type="PANTHER" id="PTHR10339">
    <property type="entry name" value="ADP-RIBOSYLTRANSFERASE"/>
    <property type="match status" value="1"/>
</dbReference>
<dbReference type="EMBL" id="CAJNOO010000995">
    <property type="protein sequence ID" value="CAF1076248.1"/>
    <property type="molecule type" value="Genomic_DNA"/>
</dbReference>
<sequence length="512" mass="58995">MGCGLSNKTTATITTTATDNDESIPDECATLYQENKIRKILPTYSGNRSHQSSDYVNTFSPRTVTSSHSSSFNPMKSLSNNNNTELNLRLIGDVQNEPINLLNPIYGYEHYSLVSLEEACKPLLPFINDLNYYISIAKQNSKKPSDNLTIDESASIYLYTLEWSDALYRKLNFNLRQSKRDKLIPWFSYLKLFLTALFKLPNIESDIIWRGNEIKFDGYKTGTYHIWWAFSSCTLNLELLESQMYLGKQKNRTIFSIQVLNGKNIRNHSYFKNDNEILLMPGTYFKVINEGSSSSNLHIIQLKQIQPPHVLLEPPFQIAEEEEEDEDDEGFETERSIDYKKNHMKAQTNSPMQSSENKNSPIQEEKLTFTKISNALNNRSEIPNGYAGFNWINIDYIGKNYIRRNKPNWMKLFNFYEVIAITNRHDHFPMSIERINGQTFTVHSIEVSSVDEKGQLSINGLLNGEKVCEGVLDLDNQQVLVVDLEWEDIDTLEFNANIKIAIHSVIFENVDF</sequence>
<organism evidence="13 14">
    <name type="scientific">Rotaria sordida</name>
    <dbReference type="NCBI Taxonomy" id="392033"/>
    <lineage>
        <taxon>Eukaryota</taxon>
        <taxon>Metazoa</taxon>
        <taxon>Spiralia</taxon>
        <taxon>Gnathifera</taxon>
        <taxon>Rotifera</taxon>
        <taxon>Eurotatoria</taxon>
        <taxon>Bdelloidea</taxon>
        <taxon>Philodinida</taxon>
        <taxon>Philodinidae</taxon>
        <taxon>Rotaria</taxon>
    </lineage>
</organism>
<accession>A0A818N548</accession>
<comment type="caution">
    <text evidence="13">The sequence shown here is derived from an EMBL/GenBank/DDBJ whole genome shotgun (WGS) entry which is preliminary data.</text>
</comment>
<keyword evidence="10" id="KW-0521">NADP</keyword>
<evidence type="ECO:0000256" key="6">
    <source>
        <dbReference type="ARBA" id="ARBA00022679"/>
    </source>
</evidence>
<protein>
    <recommendedName>
        <fullName evidence="10">NAD(P)(+)--arginine ADP-ribosyltransferase</fullName>
        <ecNumber evidence="10">2.4.2.31</ecNumber>
    </recommendedName>
    <alternativeName>
        <fullName evidence="10">Mono(ADP-ribosyl)transferase</fullName>
    </alternativeName>
</protein>
<dbReference type="GO" id="GO:0106274">
    <property type="term" value="F:NAD+-protein-arginine ADP-ribosyltransferase activity"/>
    <property type="evidence" value="ECO:0007669"/>
    <property type="project" value="UniProtKB-EC"/>
</dbReference>
<keyword evidence="7" id="KW-0548">Nucleotidyltransferase</keyword>
<dbReference type="Gene3D" id="3.90.176.10">
    <property type="entry name" value="Toxin ADP-ribosyltransferase, Chain A, domain 1"/>
    <property type="match status" value="1"/>
</dbReference>
<keyword evidence="4" id="KW-0800">Toxin</keyword>
<dbReference type="GO" id="GO:0005576">
    <property type="term" value="C:extracellular region"/>
    <property type="evidence" value="ECO:0007669"/>
    <property type="project" value="UniProtKB-SubCell"/>
</dbReference>
<dbReference type="PANTHER" id="PTHR10339:SF25">
    <property type="entry name" value="SECRETED EXOENZYME S"/>
    <property type="match status" value="1"/>
</dbReference>
<dbReference type="Proteomes" id="UP000663874">
    <property type="component" value="Unassembled WGS sequence"/>
</dbReference>
<comment type="catalytic activity">
    <reaction evidence="9 10">
        <text>L-arginyl-[protein] + NAD(+) = N(omega)-(ADP-D-ribosyl)-L-arginyl-[protein] + nicotinamide + H(+)</text>
        <dbReference type="Rhea" id="RHEA:19149"/>
        <dbReference type="Rhea" id="RHEA-COMP:10532"/>
        <dbReference type="Rhea" id="RHEA-COMP:15087"/>
        <dbReference type="ChEBI" id="CHEBI:15378"/>
        <dbReference type="ChEBI" id="CHEBI:17154"/>
        <dbReference type="ChEBI" id="CHEBI:29965"/>
        <dbReference type="ChEBI" id="CHEBI:57540"/>
        <dbReference type="ChEBI" id="CHEBI:142554"/>
        <dbReference type="EC" id="2.4.2.31"/>
    </reaction>
</comment>
<dbReference type="EMBL" id="CAJOBE010000224">
    <property type="protein sequence ID" value="CAF3599941.1"/>
    <property type="molecule type" value="Genomic_DNA"/>
</dbReference>
<evidence type="ECO:0000256" key="8">
    <source>
        <dbReference type="ARBA" id="ARBA00023026"/>
    </source>
</evidence>
<dbReference type="GO" id="GO:0090729">
    <property type="term" value="F:toxin activity"/>
    <property type="evidence" value="ECO:0007669"/>
    <property type="project" value="UniProtKB-KW"/>
</dbReference>
<dbReference type="OrthoDB" id="423533at2759"/>
<dbReference type="InterPro" id="IPR050999">
    <property type="entry name" value="ADP-ribosyltransferase_ARG"/>
</dbReference>
<keyword evidence="6 10" id="KW-0808">Transferase</keyword>
<evidence type="ECO:0000256" key="5">
    <source>
        <dbReference type="ARBA" id="ARBA00022676"/>
    </source>
</evidence>
<evidence type="ECO:0000256" key="1">
    <source>
        <dbReference type="ARBA" id="ARBA00004613"/>
    </source>
</evidence>
<dbReference type="Proteomes" id="UP000663882">
    <property type="component" value="Unassembled WGS sequence"/>
</dbReference>
<dbReference type="Proteomes" id="UP000663823">
    <property type="component" value="Unassembled WGS sequence"/>
</dbReference>
<keyword evidence="3" id="KW-0964">Secreted</keyword>
<evidence type="ECO:0000256" key="2">
    <source>
        <dbReference type="ARBA" id="ARBA00009558"/>
    </source>
</evidence>
<dbReference type="AlphaFoldDB" id="A0A818N548"/>
<dbReference type="EMBL" id="CAJOAX010000319">
    <property type="protein sequence ID" value="CAF3565717.1"/>
    <property type="molecule type" value="Genomic_DNA"/>
</dbReference>